<protein>
    <submittedName>
        <fullName evidence="1">42705_t:CDS:1</fullName>
    </submittedName>
</protein>
<evidence type="ECO:0000313" key="1">
    <source>
        <dbReference type="EMBL" id="CAG8758812.1"/>
    </source>
</evidence>
<gene>
    <name evidence="1" type="ORF">GMARGA_LOCUS17232</name>
</gene>
<keyword evidence="2" id="KW-1185">Reference proteome</keyword>
<evidence type="ECO:0000313" key="2">
    <source>
        <dbReference type="Proteomes" id="UP000789901"/>
    </source>
</evidence>
<proteinExistence type="predicted"/>
<comment type="caution">
    <text evidence="1">The sequence shown here is derived from an EMBL/GenBank/DDBJ whole genome shotgun (WGS) entry which is preliminary data.</text>
</comment>
<dbReference type="Proteomes" id="UP000789901">
    <property type="component" value="Unassembled WGS sequence"/>
</dbReference>
<reference evidence="1 2" key="1">
    <citation type="submission" date="2021-06" db="EMBL/GenBank/DDBJ databases">
        <authorList>
            <person name="Kallberg Y."/>
            <person name="Tangrot J."/>
            <person name="Rosling A."/>
        </authorList>
    </citation>
    <scope>NUCLEOTIDE SEQUENCE [LARGE SCALE GENOMIC DNA]</scope>
    <source>
        <strain evidence="1 2">120-4 pot B 10/14</strain>
    </source>
</reference>
<dbReference type="EMBL" id="CAJVQB010012923">
    <property type="protein sequence ID" value="CAG8758812.1"/>
    <property type="molecule type" value="Genomic_DNA"/>
</dbReference>
<organism evidence="1 2">
    <name type="scientific">Gigaspora margarita</name>
    <dbReference type="NCBI Taxonomy" id="4874"/>
    <lineage>
        <taxon>Eukaryota</taxon>
        <taxon>Fungi</taxon>
        <taxon>Fungi incertae sedis</taxon>
        <taxon>Mucoromycota</taxon>
        <taxon>Glomeromycotina</taxon>
        <taxon>Glomeromycetes</taxon>
        <taxon>Diversisporales</taxon>
        <taxon>Gigasporaceae</taxon>
        <taxon>Gigaspora</taxon>
    </lineage>
</organism>
<sequence>HDIERFVTGTVWEKPLKKHIDVLDYDTFKNCQPESQNTCGILESRIERRRPDYNSMVLNRIKELDHITIGFKFLATSNLQYANQLELKEEREKSKNKRHYRCLYPKKIKPISTNIDDLPKIFDGTKSDFNWNYKCSFEPFDNFTNLAMFIWATKYMTSTAAYHDLVQILRHPKFDVNHLPTNLQSLKKQREQLPLMKIHTPSTNIKNPSLSSQLYFGPGIFSKSREELWEGNLWAESPLFGQPNLSTAQELYLVEESNSFLIEPSSLICHLSIWLQDQPAPSIIDFFVNQILYNYNGRWKLRSIKLRHQHPAECIPIKLPPNSNMPVFKFYLDLYIDDFGTFRNTYHSLGGVYLQIGNMLRQLRKQLRNHFIIGLVPFGGNLKDFIKFFINEIHQLEQGFTMNINGVDCWISGGIAMVTADLPQGNDIAGVLHHNANMGCRSCKASKDKLTDMSFDIYSNSRFHQITTLEFQNINEQSTNLAQSQLCSQYGLWLLPGENNFIKYWKHFEVPAKWSRLPNPISHRHSFMISDILRILMIFPFILRRFLKTNDVKTNFLEETKTSKKAFSLAINRTDGYIQLQKALNKELRILINLFPDNFQNLPNLHINRHIVDHACQYSTCVNTAVGMKEMVHQIFKSIVPHTNKHDLELTLLQQINTLQTLRYLVDGGIDVQNNNMIIQSIFKDLFIEPRLRHLLSGWCIDVSNFSIHTAQDYDQDLRTNGFLENIMRAYSLYFSLEQALLNTKISSHQNVSYIIAESNGDYQHVKFGVSEIVEATLPNKQQSDFGVIKGIIKHIWNNNQIYVFIYLNWLEDLKKYDDLLECPVYRLQHTYNNTRERIHLISIVSQSPDVPFIHNCKARCSLQQHDTSNHEYLRNFIQSFLESNTVIVANHPVERFEDQEINNYMLRQILDAEGGKLGHRRLGGSSIEEIA</sequence>
<name>A0ABN7VDS0_GIGMA</name>
<feature type="non-terminal residue" evidence="1">
    <location>
        <position position="1"/>
    </location>
</feature>
<accession>A0ABN7VDS0</accession>
<feature type="non-terminal residue" evidence="1">
    <location>
        <position position="932"/>
    </location>
</feature>